<dbReference type="RefSeq" id="WP_152600561.1">
    <property type="nucleotide sequence ID" value="NZ_JDUU01000013.1"/>
</dbReference>
<dbReference type="OrthoDB" id="3226406at2"/>
<proteinExistence type="predicted"/>
<dbReference type="AlphaFoldDB" id="A0A087A0C3"/>
<dbReference type="Proteomes" id="UP000029108">
    <property type="component" value="Unassembled WGS sequence"/>
</dbReference>
<evidence type="ECO:0000313" key="2">
    <source>
        <dbReference type="EMBL" id="KFI52223.1"/>
    </source>
</evidence>
<accession>A0A087A0C3</accession>
<gene>
    <name evidence="2" type="ORF">BBIA_0518</name>
</gene>
<reference evidence="2 3" key="1">
    <citation type="submission" date="2014-03" db="EMBL/GenBank/DDBJ databases">
        <title>Genomics of Bifidobacteria.</title>
        <authorList>
            <person name="Ventura M."/>
            <person name="Milani C."/>
            <person name="Lugli G.A."/>
        </authorList>
    </citation>
    <scope>NUCLEOTIDE SEQUENCE [LARGE SCALE GENOMIC DNA]</scope>
    <source>
        <strain evidence="2 3">DSM 23969</strain>
    </source>
</reference>
<dbReference type="EMBL" id="JGYN01000006">
    <property type="protein sequence ID" value="KFI52223.1"/>
    <property type="molecule type" value="Genomic_DNA"/>
</dbReference>
<organism evidence="2 3">
    <name type="scientific">Bifidobacterium biavatii DSM 23969</name>
    <dbReference type="NCBI Taxonomy" id="1437608"/>
    <lineage>
        <taxon>Bacteria</taxon>
        <taxon>Bacillati</taxon>
        <taxon>Actinomycetota</taxon>
        <taxon>Actinomycetes</taxon>
        <taxon>Bifidobacteriales</taxon>
        <taxon>Bifidobacteriaceae</taxon>
        <taxon>Bifidobacterium</taxon>
    </lineage>
</organism>
<dbReference type="Gene3D" id="1.10.287.1490">
    <property type="match status" value="1"/>
</dbReference>
<evidence type="ECO:0000256" key="1">
    <source>
        <dbReference type="SAM" id="Coils"/>
    </source>
</evidence>
<feature type="coiled-coil region" evidence="1">
    <location>
        <begin position="331"/>
        <end position="425"/>
    </location>
</feature>
<dbReference type="eggNOG" id="ENOG5030SB1">
    <property type="taxonomic scope" value="Bacteria"/>
</dbReference>
<keyword evidence="3" id="KW-1185">Reference proteome</keyword>
<name>A0A087A0C3_9BIFI</name>
<dbReference type="STRING" id="1437608.GCA_000771645_00600"/>
<sequence length="728" mass="82384">MVWINDSEFTHASICIARRDKYGYIDRLIRLLDYRNDLNGIGSYTWAYHTDNQVTRTPEDPQKLYRPETLDSFHESGEDFLFVKWKPNYDNPERPWLLDPYTNPYGAVPNLYEVINSPANNIQELRNNLINGWPYSGTPTQQILMPYTGTKGTLDAILLNRDDLDYSNNRIRLKGSAPFQAEQYVINSYDIKYLPLDYAERTIYIKPYLPKPQGKALVKPLSQYAVQYMQWYVNAMHISESDQQRLVSMINDAFQAPERLDEFNTRLSSAEIHQLRKAIARFANTNNQMLALVKSTLEYDTNFKRVCIDECREEALHDLDLEREKRQIQLKEDLDRQKKDFDQQIQQQNDEISRLEDRVRARSESYTRLQNMVEPLEKKIGHLKQELETAQSAVEQANKQKMQKLEELEQQRQAALDQLDKDVALKLGLRSVVQSVISAQGASRPTDAGSNSSSSPVIQSVAYPSLPTTQCQADFVHTTATNLQSFGVMSTKNNSQAPIMLAKVCGRVLSVTRLIAVDSTFAAPLANALSYAGSGKPAKHISIPADWHDAATLDCLLTDEDTDVLVLDGPFDTINENLLFALSRLENDVTVILPIGAYGNLRLIAGEIWDHVFYLPTEQYVKLPVSPHQMLRSSETRKLSSPSKQAILGALTRLRAKTADDMTLASLVLPAALATQFSTTEEGESWTAAHLTLRTYAHLGMKPASTSSDGNTAAEMLLTRIERGRHDR</sequence>
<protein>
    <submittedName>
        <fullName evidence="2">Viral A-type inclusion protein repeat-containing protein</fullName>
    </submittedName>
</protein>
<keyword evidence="1" id="KW-0175">Coiled coil</keyword>
<comment type="caution">
    <text evidence="2">The sequence shown here is derived from an EMBL/GenBank/DDBJ whole genome shotgun (WGS) entry which is preliminary data.</text>
</comment>
<evidence type="ECO:0000313" key="3">
    <source>
        <dbReference type="Proteomes" id="UP000029108"/>
    </source>
</evidence>